<dbReference type="GeneID" id="57474122"/>
<proteinExistence type="predicted"/>
<evidence type="ECO:0000313" key="2">
    <source>
        <dbReference type="Proteomes" id="UP000013940"/>
    </source>
</evidence>
<gene>
    <name evidence="1" type="ORF">PFLCHA0_c11380</name>
</gene>
<sequence>MTLFVTLLVIVLLFIALILYLRQKSADQQQYLEQTGNLTAQINQTLLMSKAEPQLALELALQLPEGEAQQLALQLVASELYVAGHKAQATAIYQQLPPHAREYVLNTLIETLLDSQDTQACLELLEHWGESLPSWPLLQVPILQARGEQARALALIGELGDPKNPAAHERQSIGNLLMLSRLQFQAGMQDAALISLEQAWASFQQPGQERYHTVLRSLFDAFATQGHAERILAHSAELPAEEQVQALIALFDAGQVEPAFSLLADNGTLYSSTYSDLMDSALKRQPTETALRLLDLTPEMHQHSLLLQLLNHLAAQGQTAEVEALLQARASHESQRPGLMLNLCDELHQAQPQWTTALLAQALQLIDGYRNEHEFYNSLRMQALQTQLLMQSHLPAHRRDSWLVRSSIEEMHRLRQQMPGDEQLLHLCDQAKLLHALDQTAQARSLLEQAVQLLDGEPLPDVDEMDARFYLEDIASAYLSIDDVQQAQALQDRLNAEDSGSRILEEELLLNHIQHQRYAQAIEGLNLGILLSDKKPLSLLYQALEDLQQRAPERAGELKQQLMARIANGQIWLSSQTN</sequence>
<accession>A0A2C9EGZ8</accession>
<reference evidence="2" key="1">
    <citation type="journal article" date="2014" name="Genome Announc.">
        <title>Full-genome sequence of the plant growth-promoting bacterium Pseudomonas protegens CHA0.</title>
        <authorList>
            <person name="Jousset A."/>
            <person name="Schuldes J."/>
            <person name="Keel C."/>
            <person name="Maurhofer M."/>
            <person name="Daniel R."/>
            <person name="Scheu S."/>
            <person name="Thuermer A."/>
        </authorList>
    </citation>
    <scope>NUCLEOTIDE SEQUENCE [LARGE SCALE GENOMIC DNA]</scope>
    <source>
        <strain evidence="2">DSM 19095 / LMG 27888 / CFBP 6595 / CHA0</strain>
    </source>
</reference>
<protein>
    <recommendedName>
        <fullName evidence="3">Tetratricopeptide repeat protein</fullName>
    </recommendedName>
</protein>
<evidence type="ECO:0008006" key="3">
    <source>
        <dbReference type="Google" id="ProtNLM"/>
    </source>
</evidence>
<dbReference type="InterPro" id="IPR011990">
    <property type="entry name" value="TPR-like_helical_dom_sf"/>
</dbReference>
<dbReference type="KEGG" id="pprc:PFLCHA0_c11380"/>
<organism evidence="1 2">
    <name type="scientific">Pseudomonas protegens (strain DSM 19095 / LMG 27888 / CFBP 6595 / CHA0)</name>
    <dbReference type="NCBI Taxonomy" id="1124983"/>
    <lineage>
        <taxon>Bacteria</taxon>
        <taxon>Pseudomonadati</taxon>
        <taxon>Pseudomonadota</taxon>
        <taxon>Gammaproteobacteria</taxon>
        <taxon>Pseudomonadales</taxon>
        <taxon>Pseudomonadaceae</taxon>
        <taxon>Pseudomonas</taxon>
    </lineage>
</organism>
<dbReference type="HOGENOM" id="CLU_471622_0_0_6"/>
<dbReference type="SUPFAM" id="SSF48452">
    <property type="entry name" value="TPR-like"/>
    <property type="match status" value="1"/>
</dbReference>
<dbReference type="Proteomes" id="UP000013940">
    <property type="component" value="Chromosome"/>
</dbReference>
<dbReference type="AlphaFoldDB" id="A0A2C9EGZ8"/>
<dbReference type="RefSeq" id="WP_015634292.1">
    <property type="nucleotide sequence ID" value="NC_021237.1"/>
</dbReference>
<name>A0A2C9EGZ8_PSEPH</name>
<dbReference type="EMBL" id="CP003190">
    <property type="protein sequence ID" value="AGL82930.1"/>
    <property type="molecule type" value="Genomic_DNA"/>
</dbReference>
<evidence type="ECO:0000313" key="1">
    <source>
        <dbReference type="EMBL" id="AGL82930.1"/>
    </source>
</evidence>